<dbReference type="InterPro" id="IPR001279">
    <property type="entry name" value="Metallo-B-lactamas"/>
</dbReference>
<keyword evidence="3" id="KW-1185">Reference proteome</keyword>
<reference evidence="3" key="1">
    <citation type="submission" date="2016-10" db="EMBL/GenBank/DDBJ databases">
        <authorList>
            <person name="Varghese N."/>
            <person name="Submissions S."/>
        </authorList>
    </citation>
    <scope>NUCLEOTIDE SEQUENCE [LARGE SCALE GENOMIC DNA]</scope>
    <source>
        <strain evidence="3">IBRC-M 10403</strain>
    </source>
</reference>
<dbReference type="PANTHER" id="PTHR42951:SF14">
    <property type="entry name" value="METALLO-BETA-LACTAMASE SUPERFAMILY PROTEIN"/>
    <property type="match status" value="1"/>
</dbReference>
<proteinExistence type="predicted"/>
<accession>A0A1G6TQG0</accession>
<dbReference type="RefSeq" id="WP_091453094.1">
    <property type="nucleotide sequence ID" value="NZ_FMZZ01000009.1"/>
</dbReference>
<organism evidence="2 3">
    <name type="scientific">Actinokineospora iranica</name>
    <dbReference type="NCBI Taxonomy" id="1271860"/>
    <lineage>
        <taxon>Bacteria</taxon>
        <taxon>Bacillati</taxon>
        <taxon>Actinomycetota</taxon>
        <taxon>Actinomycetes</taxon>
        <taxon>Pseudonocardiales</taxon>
        <taxon>Pseudonocardiaceae</taxon>
        <taxon>Actinokineospora</taxon>
    </lineage>
</organism>
<dbReference type="OrthoDB" id="2971563at2"/>
<dbReference type="SMART" id="SM00849">
    <property type="entry name" value="Lactamase_B"/>
    <property type="match status" value="1"/>
</dbReference>
<evidence type="ECO:0000259" key="1">
    <source>
        <dbReference type="SMART" id="SM00849"/>
    </source>
</evidence>
<dbReference type="STRING" id="1271860.SAMN05216174_109268"/>
<gene>
    <name evidence="2" type="ORF">SAMN05216174_109268</name>
</gene>
<dbReference type="Proteomes" id="UP000199501">
    <property type="component" value="Unassembled WGS sequence"/>
</dbReference>
<protein>
    <submittedName>
        <fullName evidence="2">Glyoxylase, beta-lactamase superfamily II</fullName>
    </submittedName>
</protein>
<evidence type="ECO:0000313" key="2">
    <source>
        <dbReference type="EMBL" id="SDD31412.1"/>
    </source>
</evidence>
<feature type="domain" description="Metallo-beta-lactamase" evidence="1">
    <location>
        <begin position="20"/>
        <end position="229"/>
    </location>
</feature>
<dbReference type="Pfam" id="PF00753">
    <property type="entry name" value="Lactamase_B"/>
    <property type="match status" value="1"/>
</dbReference>
<dbReference type="EMBL" id="FMZZ01000009">
    <property type="protein sequence ID" value="SDD31412.1"/>
    <property type="molecule type" value="Genomic_DNA"/>
</dbReference>
<name>A0A1G6TQG0_9PSEU</name>
<dbReference type="InterPro" id="IPR036866">
    <property type="entry name" value="RibonucZ/Hydroxyglut_hydro"/>
</dbReference>
<dbReference type="PANTHER" id="PTHR42951">
    <property type="entry name" value="METALLO-BETA-LACTAMASE DOMAIN-CONTAINING"/>
    <property type="match status" value="1"/>
</dbReference>
<dbReference type="Gene3D" id="3.60.15.10">
    <property type="entry name" value="Ribonuclease Z/Hydroxyacylglutathione hydrolase-like"/>
    <property type="match status" value="1"/>
</dbReference>
<dbReference type="InterPro" id="IPR050855">
    <property type="entry name" value="NDM-1-like"/>
</dbReference>
<sequence>MKTPTVTQVADNTYLASGTAVNWTLITDGDAVTLIDAGFPADLPAVEESLRMIGHRIEQVAAILITHCHVDHIGSIPGLLRRADIPVHVAPPEVGFAHGDYREQAGPLDVIPNLWRPGFLTWTIRIALAGAMKHVRVPTATPFPRDGALDLPGKPVPVPTPGHTSGHCCYYLPDVGVLATGDTLVTGHPTSQTSGPQLLMPMFSHDHPATVAALDTLEPLAADTLLPGHGIPHRGDIRTAVSQARERLATH</sequence>
<dbReference type="SUPFAM" id="SSF56281">
    <property type="entry name" value="Metallo-hydrolase/oxidoreductase"/>
    <property type="match status" value="1"/>
</dbReference>
<dbReference type="AlphaFoldDB" id="A0A1G6TQG0"/>
<dbReference type="CDD" id="cd07721">
    <property type="entry name" value="yflN-like_MBL-fold"/>
    <property type="match status" value="1"/>
</dbReference>
<evidence type="ECO:0000313" key="3">
    <source>
        <dbReference type="Proteomes" id="UP000199501"/>
    </source>
</evidence>